<protein>
    <submittedName>
        <fullName evidence="1">Uncharacterized protein</fullName>
    </submittedName>
</protein>
<evidence type="ECO:0000313" key="2">
    <source>
        <dbReference type="Proteomes" id="UP000023482"/>
    </source>
</evidence>
<evidence type="ECO:0000313" key="1">
    <source>
        <dbReference type="EMBL" id="EWC92482.1"/>
    </source>
</evidence>
<reference evidence="1 2" key="1">
    <citation type="submission" date="2014-01" db="EMBL/GenBank/DDBJ databases">
        <authorList>
            <person name="Durkin A.S."/>
            <person name="McCorrison J."/>
            <person name="Torralba M."/>
            <person name="Gillis M."/>
            <person name="Haft D.H."/>
            <person name="Methe B."/>
            <person name="Sutton G."/>
            <person name="Nelson K.E."/>
        </authorList>
    </citation>
    <scope>NUCLEOTIDE SEQUENCE [LARGE SCALE GENOMIC DNA]</scope>
    <source>
        <strain evidence="1 2">ATCC 51270</strain>
    </source>
</reference>
<dbReference type="Proteomes" id="UP000023482">
    <property type="component" value="Unassembled WGS sequence"/>
</dbReference>
<dbReference type="AlphaFoldDB" id="Z4WUH1"/>
<accession>Z4WUH1</accession>
<comment type="caution">
    <text evidence="1">The sequence shown here is derived from an EMBL/GenBank/DDBJ whole genome shotgun (WGS) entry which is preliminary data.</text>
</comment>
<dbReference type="EMBL" id="JDFF01000013">
    <property type="protein sequence ID" value="EWC92482.1"/>
    <property type="molecule type" value="Genomic_DNA"/>
</dbReference>
<name>Z4WUH1_9PORP</name>
<keyword evidence="2" id="KW-1185">Reference proteome</keyword>
<organism evidence="1 2">
    <name type="scientific">Porphyromonas catoniae ATCC 51270</name>
    <dbReference type="NCBI Taxonomy" id="887901"/>
    <lineage>
        <taxon>Bacteria</taxon>
        <taxon>Pseudomonadati</taxon>
        <taxon>Bacteroidota</taxon>
        <taxon>Bacteroidia</taxon>
        <taxon>Bacteroidales</taxon>
        <taxon>Porphyromonadaceae</taxon>
        <taxon>Porphyromonas</taxon>
    </lineage>
</organism>
<dbReference type="PATRIC" id="fig|887901.3.peg.912"/>
<sequence length="38" mass="4087">MTSMTQPHFLSITPLASPLTNPSADFALIHHHSITIAS</sequence>
<gene>
    <name evidence="1" type="ORF">HMPREF0636_0227</name>
</gene>
<proteinExistence type="predicted"/>